<proteinExistence type="predicted"/>
<evidence type="ECO:0000256" key="1">
    <source>
        <dbReference type="SAM" id="Phobius"/>
    </source>
</evidence>
<evidence type="ECO:0000313" key="3">
    <source>
        <dbReference type="Proteomes" id="UP000297989"/>
    </source>
</evidence>
<dbReference type="EMBL" id="PYKK01000088">
    <property type="protein sequence ID" value="TGD54238.1"/>
    <property type="molecule type" value="Genomic_DNA"/>
</dbReference>
<dbReference type="AlphaFoldDB" id="A0A659SGZ0"/>
<gene>
    <name evidence="2" type="primary">feoB</name>
    <name evidence="2" type="ORF">C9F10_00590</name>
</gene>
<reference evidence="2 3" key="1">
    <citation type="submission" date="2018-03" db="EMBL/GenBank/DDBJ databases">
        <title>Non-Typhoidal Salmonella genome sequencing and assembly.</title>
        <authorList>
            <person name="Matchawe C."/>
        </authorList>
    </citation>
    <scope>NUCLEOTIDE SEQUENCE [LARGE SCALE GENOMIC DNA]</scope>
    <source>
        <strain evidence="2 3">8EV</strain>
    </source>
</reference>
<keyword evidence="1" id="KW-0812">Transmembrane</keyword>
<keyword evidence="1" id="KW-0472">Membrane</keyword>
<accession>A0A659SGZ0</accession>
<dbReference type="GO" id="GO:0005886">
    <property type="term" value="C:plasma membrane"/>
    <property type="evidence" value="ECO:0007669"/>
    <property type="project" value="TreeGrafter"/>
</dbReference>
<dbReference type="InterPro" id="IPR050860">
    <property type="entry name" value="FeoB_GTPase"/>
</dbReference>
<dbReference type="PANTHER" id="PTHR43185:SF1">
    <property type="entry name" value="FE(2+) TRANSPORTER FEOB"/>
    <property type="match status" value="1"/>
</dbReference>
<feature type="transmembrane region" description="Helical" evidence="1">
    <location>
        <begin position="54"/>
        <end position="75"/>
    </location>
</feature>
<comment type="caution">
    <text evidence="2">The sequence shown here is derived from an EMBL/GenBank/DDBJ whole genome shotgun (WGS) entry which is preliminary data.</text>
</comment>
<feature type="non-terminal residue" evidence="2">
    <location>
        <position position="1"/>
    </location>
</feature>
<keyword evidence="1" id="KW-1133">Transmembrane helix</keyword>
<dbReference type="GO" id="GO:0015093">
    <property type="term" value="F:ferrous iron transmembrane transporter activity"/>
    <property type="evidence" value="ECO:0007669"/>
    <property type="project" value="TreeGrafter"/>
</dbReference>
<name>A0A659SGZ0_SALET</name>
<organism evidence="2 3">
    <name type="scientific">Salmonella enterica subsp. enterica serovar Poona</name>
    <dbReference type="NCBI Taxonomy" id="436295"/>
    <lineage>
        <taxon>Bacteria</taxon>
        <taxon>Pseudomonadati</taxon>
        <taxon>Pseudomonadota</taxon>
        <taxon>Gammaproteobacteria</taxon>
        <taxon>Enterobacterales</taxon>
        <taxon>Enterobacteriaceae</taxon>
        <taxon>Salmonella</taxon>
    </lineage>
</organism>
<sequence>PPLGGATQPLVHSGAVCILLHRTQWSANTLHFPDWLTIFLAQGLGGGINTVLPLVPQIGMMYLFLSFLDASGYMAR</sequence>
<dbReference type="Proteomes" id="UP000297989">
    <property type="component" value="Unassembled WGS sequence"/>
</dbReference>
<protein>
    <submittedName>
        <fullName evidence="2">Ferrous iron transport protein B</fullName>
    </submittedName>
</protein>
<dbReference type="PANTHER" id="PTHR43185">
    <property type="entry name" value="FERROUS IRON TRANSPORT PROTEIN B"/>
    <property type="match status" value="1"/>
</dbReference>
<evidence type="ECO:0000313" key="2">
    <source>
        <dbReference type="EMBL" id="TGD54238.1"/>
    </source>
</evidence>
<feature type="non-terminal residue" evidence="2">
    <location>
        <position position="76"/>
    </location>
</feature>